<feature type="binding site" evidence="10">
    <location>
        <begin position="228"/>
        <end position="233"/>
    </location>
    <ligand>
        <name>GTP</name>
        <dbReference type="ChEBI" id="CHEBI:37565"/>
    </ligand>
</feature>
<dbReference type="AlphaFoldDB" id="A0A943EKB0"/>
<gene>
    <name evidence="10 13" type="primary">mnmE</name>
    <name evidence="10" type="synonym">trmE</name>
    <name evidence="13" type="ORF">KHX13_06165</name>
</gene>
<feature type="binding site" evidence="10">
    <location>
        <position position="253"/>
    </location>
    <ligand>
        <name>Mg(2+)</name>
        <dbReference type="ChEBI" id="CHEBI:18420"/>
    </ligand>
</feature>
<dbReference type="Pfam" id="PF10396">
    <property type="entry name" value="TrmE_N"/>
    <property type="match status" value="1"/>
</dbReference>
<dbReference type="InterPro" id="IPR005225">
    <property type="entry name" value="Small_GTP-bd"/>
</dbReference>
<dbReference type="PANTHER" id="PTHR42714">
    <property type="entry name" value="TRNA MODIFICATION GTPASE GTPBP3"/>
    <property type="match status" value="1"/>
</dbReference>
<comment type="function">
    <text evidence="10">Exhibits a very high intrinsic GTPase hydrolysis rate. Involved in the addition of a carboxymethylaminomethyl (cmnm) group at the wobble position (U34) of certain tRNAs, forming tRNA-cmnm(5)s(2)U34.</text>
</comment>
<evidence type="ECO:0000256" key="5">
    <source>
        <dbReference type="ARBA" id="ARBA00022741"/>
    </source>
</evidence>
<name>A0A943EKB0_9FIRM</name>
<evidence type="ECO:0000259" key="12">
    <source>
        <dbReference type="PROSITE" id="PS51709"/>
    </source>
</evidence>
<dbReference type="Proteomes" id="UP000754226">
    <property type="component" value="Unassembled WGS sequence"/>
</dbReference>
<evidence type="ECO:0000256" key="3">
    <source>
        <dbReference type="ARBA" id="ARBA00022694"/>
    </source>
</evidence>
<evidence type="ECO:0000256" key="2">
    <source>
        <dbReference type="ARBA" id="ARBA00022490"/>
    </source>
</evidence>
<dbReference type="GO" id="GO:0005829">
    <property type="term" value="C:cytosol"/>
    <property type="evidence" value="ECO:0007669"/>
    <property type="project" value="TreeGrafter"/>
</dbReference>
<evidence type="ECO:0000256" key="7">
    <source>
        <dbReference type="ARBA" id="ARBA00022842"/>
    </source>
</evidence>
<keyword evidence="3 10" id="KW-0819">tRNA processing</keyword>
<dbReference type="PROSITE" id="PS51709">
    <property type="entry name" value="G_TRME"/>
    <property type="match status" value="1"/>
</dbReference>
<dbReference type="EMBL" id="JAGZCZ010000006">
    <property type="protein sequence ID" value="MBS5519900.1"/>
    <property type="molecule type" value="Genomic_DNA"/>
</dbReference>
<comment type="subunit">
    <text evidence="10">Homodimer. Heterotetramer of two MnmE and two MnmG subunits.</text>
</comment>
<feature type="binding site" evidence="10">
    <location>
        <position position="252"/>
    </location>
    <ligand>
        <name>K(+)</name>
        <dbReference type="ChEBI" id="CHEBI:29103"/>
    </ligand>
</feature>
<dbReference type="FunFam" id="3.30.1360.120:FF:000003">
    <property type="entry name" value="tRNA modification GTPase MnmE"/>
    <property type="match status" value="1"/>
</dbReference>
<dbReference type="Pfam" id="PF12631">
    <property type="entry name" value="MnmE_helical"/>
    <property type="match status" value="1"/>
</dbReference>
<dbReference type="GO" id="GO:0002098">
    <property type="term" value="P:tRNA wobble uridine modification"/>
    <property type="evidence" value="ECO:0007669"/>
    <property type="project" value="TreeGrafter"/>
</dbReference>
<dbReference type="InterPro" id="IPR006073">
    <property type="entry name" value="GTP-bd"/>
</dbReference>
<dbReference type="Gene3D" id="1.20.120.430">
    <property type="entry name" value="tRNA modification GTPase MnmE domain 2"/>
    <property type="match status" value="1"/>
</dbReference>
<dbReference type="InterPro" id="IPR027417">
    <property type="entry name" value="P-loop_NTPase"/>
</dbReference>
<feature type="binding site" evidence="10">
    <location>
        <begin position="272"/>
        <end position="275"/>
    </location>
    <ligand>
        <name>GTP</name>
        <dbReference type="ChEBI" id="CHEBI:37565"/>
    </ligand>
</feature>
<accession>A0A943EKB0</accession>
<protein>
    <recommendedName>
        <fullName evidence="10">tRNA modification GTPase MnmE</fullName>
        <ecNumber evidence="10">3.6.-.-</ecNumber>
    </recommendedName>
</protein>
<dbReference type="Pfam" id="PF01926">
    <property type="entry name" value="MMR_HSR1"/>
    <property type="match status" value="1"/>
</dbReference>
<comment type="cofactor">
    <cofactor evidence="10">
        <name>K(+)</name>
        <dbReference type="ChEBI" id="CHEBI:29103"/>
    </cofactor>
    <text evidence="10">Binds 1 potassium ion per subunit.</text>
</comment>
<dbReference type="SUPFAM" id="SSF52540">
    <property type="entry name" value="P-loop containing nucleoside triphosphate hydrolases"/>
    <property type="match status" value="1"/>
</dbReference>
<dbReference type="PANTHER" id="PTHR42714:SF2">
    <property type="entry name" value="TRNA MODIFICATION GTPASE GTPBP3, MITOCHONDRIAL"/>
    <property type="match status" value="1"/>
</dbReference>
<evidence type="ECO:0000256" key="9">
    <source>
        <dbReference type="ARBA" id="ARBA00023134"/>
    </source>
</evidence>
<keyword evidence="5 10" id="KW-0547">Nucleotide-binding</keyword>
<feature type="domain" description="TrmE-type G" evidence="12">
    <location>
        <begin position="218"/>
        <end position="376"/>
    </location>
</feature>
<evidence type="ECO:0000256" key="8">
    <source>
        <dbReference type="ARBA" id="ARBA00022958"/>
    </source>
</evidence>
<keyword evidence="7 10" id="KW-0460">Magnesium</keyword>
<dbReference type="GO" id="GO:0046872">
    <property type="term" value="F:metal ion binding"/>
    <property type="evidence" value="ECO:0007669"/>
    <property type="project" value="UniProtKB-KW"/>
</dbReference>
<comment type="caution">
    <text evidence="13">The sequence shown here is derived from an EMBL/GenBank/DDBJ whole genome shotgun (WGS) entry which is preliminary data.</text>
</comment>
<keyword evidence="4 10" id="KW-0479">Metal-binding</keyword>
<dbReference type="GO" id="GO:0042802">
    <property type="term" value="F:identical protein binding"/>
    <property type="evidence" value="ECO:0007669"/>
    <property type="project" value="UniProtKB-ARBA"/>
</dbReference>
<feature type="binding site" evidence="10">
    <location>
        <position position="247"/>
    </location>
    <ligand>
        <name>K(+)</name>
        <dbReference type="ChEBI" id="CHEBI:29103"/>
    </ligand>
</feature>
<feature type="binding site" evidence="10">
    <location>
        <position position="249"/>
    </location>
    <ligand>
        <name>K(+)</name>
        <dbReference type="ChEBI" id="CHEBI:29103"/>
    </ligand>
</feature>
<feature type="binding site" evidence="10">
    <location>
        <position position="232"/>
    </location>
    <ligand>
        <name>Mg(2+)</name>
        <dbReference type="ChEBI" id="CHEBI:18420"/>
    </ligand>
</feature>
<evidence type="ECO:0000256" key="6">
    <source>
        <dbReference type="ARBA" id="ARBA00022801"/>
    </source>
</evidence>
<dbReference type="SMART" id="SM00173">
    <property type="entry name" value="RAS"/>
    <property type="match status" value="1"/>
</dbReference>
<keyword evidence="6 10" id="KW-0378">Hydrolase</keyword>
<dbReference type="EC" id="3.6.-.-" evidence="10"/>
<feature type="binding site" evidence="10">
    <location>
        <position position="455"/>
    </location>
    <ligand>
        <name>(6S)-5-formyl-5,6,7,8-tetrahydrofolate</name>
        <dbReference type="ChEBI" id="CHEBI:57457"/>
    </ligand>
</feature>
<feature type="binding site" evidence="10">
    <location>
        <begin position="247"/>
        <end position="253"/>
    </location>
    <ligand>
        <name>GTP</name>
        <dbReference type="ChEBI" id="CHEBI:37565"/>
    </ligand>
</feature>
<sequence length="455" mass="49716">MEDTISAIATALGVGAVGIIRVSGPESLSLVNRIFRAKEPLSPSRPRYLQYGHIHDGKGIDVDEVLAVYMPGPHSYTGEDVVEIQCHGGREALKEILRLTFSEGARPAEPGEFTKRAFLNGRLDLTEAEAVMDIINAKSRRALVAAGRGHKGALSRSIREIRGRLRDLVVHLEAIIDYPEDDIEDVTYDETEGVLQQCYDAVTGLRKKGETGQILREGLRIAIVGRPNVGKSSLLNRLLQTERAIVSNIPGTTRDIIEEQMTLDGIPLVLTDTAGLRDTEDYVEQIGVKRSRAILEDAELVLVVLDSASPLTDEDRNLLAAVKDRPHLVILNKSDLAPAISREEVEALAGGDALSLSVKDGTGMDQVAVYLRHFVMGEGSDSEMGMMTQNARQGTLLEQAAHHLAETLRDARAHLPYDCLTIDLTQVLHELGEITGDDVPEEIINEIFAQFCVGK</sequence>
<evidence type="ECO:0000313" key="13">
    <source>
        <dbReference type="EMBL" id="MBS5519900.1"/>
    </source>
</evidence>
<dbReference type="FunFam" id="3.40.50.300:FF:000494">
    <property type="entry name" value="tRNA modification GTPase MnmE"/>
    <property type="match status" value="1"/>
</dbReference>
<dbReference type="CDD" id="cd04164">
    <property type="entry name" value="trmE"/>
    <property type="match status" value="1"/>
</dbReference>
<comment type="subcellular location">
    <subcellularLocation>
        <location evidence="10">Cytoplasm</location>
    </subcellularLocation>
</comment>
<dbReference type="GO" id="GO:0003924">
    <property type="term" value="F:GTPase activity"/>
    <property type="evidence" value="ECO:0007669"/>
    <property type="project" value="UniProtKB-UniRule"/>
</dbReference>
<feature type="binding site" evidence="10">
    <location>
        <position position="83"/>
    </location>
    <ligand>
        <name>(6S)-5-formyl-5,6,7,8-tetrahydrofolate</name>
        <dbReference type="ChEBI" id="CHEBI:57457"/>
    </ligand>
</feature>
<feature type="binding site" evidence="10">
    <location>
        <position position="228"/>
    </location>
    <ligand>
        <name>K(+)</name>
        <dbReference type="ChEBI" id="CHEBI:29103"/>
    </ligand>
</feature>
<feature type="binding site" evidence="10">
    <location>
        <position position="122"/>
    </location>
    <ligand>
        <name>(6S)-5-formyl-5,6,7,8-tetrahydrofolate</name>
        <dbReference type="ChEBI" id="CHEBI:57457"/>
    </ligand>
</feature>
<proteinExistence type="inferred from homology"/>
<dbReference type="InterPro" id="IPR031168">
    <property type="entry name" value="G_TrmE"/>
</dbReference>
<dbReference type="InterPro" id="IPR027266">
    <property type="entry name" value="TrmE/GcvT-like"/>
</dbReference>
<keyword evidence="2 10" id="KW-0963">Cytoplasm</keyword>
<dbReference type="NCBIfam" id="NF003661">
    <property type="entry name" value="PRK05291.1-3"/>
    <property type="match status" value="1"/>
</dbReference>
<dbReference type="NCBIfam" id="TIGR00450">
    <property type="entry name" value="mnmE_trmE_thdF"/>
    <property type="match status" value="1"/>
</dbReference>
<feature type="binding site" evidence="10">
    <location>
        <position position="21"/>
    </location>
    <ligand>
        <name>(6S)-5-formyl-5,6,7,8-tetrahydrofolate</name>
        <dbReference type="ChEBI" id="CHEBI:57457"/>
    </ligand>
</feature>
<organism evidence="13 14">
    <name type="scientific">Acidaminococcus intestini</name>
    <dbReference type="NCBI Taxonomy" id="187327"/>
    <lineage>
        <taxon>Bacteria</taxon>
        <taxon>Bacillati</taxon>
        <taxon>Bacillota</taxon>
        <taxon>Negativicutes</taxon>
        <taxon>Acidaminococcales</taxon>
        <taxon>Acidaminococcaceae</taxon>
        <taxon>Acidaminococcus</taxon>
    </lineage>
</organism>
<dbReference type="Gene3D" id="3.40.50.300">
    <property type="entry name" value="P-loop containing nucleotide triphosphate hydrolases"/>
    <property type="match status" value="1"/>
</dbReference>
<reference evidence="13" key="1">
    <citation type="submission" date="2021-02" db="EMBL/GenBank/DDBJ databases">
        <title>Infant gut strain persistence is associated with maternal origin, phylogeny, and functional potential including surface adhesion and iron acquisition.</title>
        <authorList>
            <person name="Lou Y.C."/>
        </authorList>
    </citation>
    <scope>NUCLEOTIDE SEQUENCE</scope>
    <source>
        <strain evidence="13">L3_106_000M1_dasL3_106_000M1_concoct_15</strain>
    </source>
</reference>
<evidence type="ECO:0000256" key="10">
    <source>
        <dbReference type="HAMAP-Rule" id="MF_00379"/>
    </source>
</evidence>
<keyword evidence="9 10" id="KW-0342">GTP-binding</keyword>
<dbReference type="Gene3D" id="3.30.1360.120">
    <property type="entry name" value="Probable tRNA modification gtpase trme, domain 1"/>
    <property type="match status" value="1"/>
</dbReference>
<dbReference type="InterPro" id="IPR018948">
    <property type="entry name" value="GTP-bd_TrmE_N"/>
</dbReference>
<evidence type="ECO:0000256" key="11">
    <source>
        <dbReference type="RuleBase" id="RU003313"/>
    </source>
</evidence>
<comment type="similarity">
    <text evidence="1 10 11">Belongs to the TRAFAC class TrmE-Era-EngA-EngB-Septin-like GTPase superfamily. TrmE GTPase family.</text>
</comment>
<dbReference type="InterPro" id="IPR025867">
    <property type="entry name" value="MnmE_helical"/>
</dbReference>
<evidence type="ECO:0000313" key="14">
    <source>
        <dbReference type="Proteomes" id="UP000754226"/>
    </source>
</evidence>
<comment type="caution">
    <text evidence="10">Lacks conserved residue(s) required for the propagation of feature annotation.</text>
</comment>
<dbReference type="CDD" id="cd14858">
    <property type="entry name" value="TrmE_N"/>
    <property type="match status" value="1"/>
</dbReference>
<dbReference type="GO" id="GO:0005525">
    <property type="term" value="F:GTP binding"/>
    <property type="evidence" value="ECO:0007669"/>
    <property type="project" value="UniProtKB-UniRule"/>
</dbReference>
<dbReference type="NCBIfam" id="TIGR00231">
    <property type="entry name" value="small_GTP"/>
    <property type="match status" value="1"/>
</dbReference>
<evidence type="ECO:0000256" key="4">
    <source>
        <dbReference type="ARBA" id="ARBA00022723"/>
    </source>
</evidence>
<dbReference type="InterPro" id="IPR027368">
    <property type="entry name" value="MnmE_dom2"/>
</dbReference>
<keyword evidence="8 10" id="KW-0630">Potassium</keyword>
<evidence type="ECO:0000256" key="1">
    <source>
        <dbReference type="ARBA" id="ARBA00011043"/>
    </source>
</evidence>
<dbReference type="GO" id="GO:0030488">
    <property type="term" value="P:tRNA methylation"/>
    <property type="evidence" value="ECO:0007669"/>
    <property type="project" value="TreeGrafter"/>
</dbReference>
<dbReference type="InterPro" id="IPR004520">
    <property type="entry name" value="GTPase_MnmE"/>
</dbReference>
<dbReference type="HAMAP" id="MF_00379">
    <property type="entry name" value="GTPase_MnmE"/>
    <property type="match status" value="1"/>
</dbReference>